<feature type="transmembrane region" description="Helical" evidence="6">
    <location>
        <begin position="243"/>
        <end position="263"/>
    </location>
</feature>
<evidence type="ECO:0000256" key="4">
    <source>
        <dbReference type="ARBA" id="ARBA00022989"/>
    </source>
</evidence>
<dbReference type="EMBL" id="CABPRZ010000003">
    <property type="protein sequence ID" value="VVD79706.1"/>
    <property type="molecule type" value="Genomic_DNA"/>
</dbReference>
<dbReference type="Pfam" id="PF00892">
    <property type="entry name" value="EamA"/>
    <property type="match status" value="2"/>
</dbReference>
<feature type="domain" description="EamA" evidence="7">
    <location>
        <begin position="181"/>
        <end position="315"/>
    </location>
</feature>
<evidence type="ECO:0000259" key="7">
    <source>
        <dbReference type="Pfam" id="PF00892"/>
    </source>
</evidence>
<dbReference type="InterPro" id="IPR037185">
    <property type="entry name" value="EmrE-like"/>
</dbReference>
<proteinExistence type="inferred from homology"/>
<evidence type="ECO:0000256" key="6">
    <source>
        <dbReference type="SAM" id="Phobius"/>
    </source>
</evidence>
<dbReference type="GO" id="GO:0016020">
    <property type="term" value="C:membrane"/>
    <property type="evidence" value="ECO:0007669"/>
    <property type="project" value="UniProtKB-SubCell"/>
</dbReference>
<feature type="transmembrane region" description="Helical" evidence="6">
    <location>
        <begin position="38"/>
        <end position="61"/>
    </location>
</feature>
<dbReference type="InterPro" id="IPR050638">
    <property type="entry name" value="AA-Vitamin_Transporters"/>
</dbReference>
<feature type="domain" description="EamA" evidence="7">
    <location>
        <begin position="43"/>
        <end position="169"/>
    </location>
</feature>
<sequence length="318" mass="33450">MPLHCLIRRHFPPMSGKSSASGVPASAGSRHAPVWLRLAPVVFLILWSVGFTIAKIGLAYADPLTFLALRYGLVLVVLAPLVVVLRPPMPKTAAAWGHLIIVGLLIQALYFSMTYLSLRLGVSAGSVALITSLQPILVALLVPHLVGERIGAVNWIGLALGLAGAALVIVARSSIEATSALGLTFAFIALASMTAGTLYEKRFGASHHPVTSNAVQYAVGFVATLPLAAILEPMRIEWTWQLVASLGYLVIANSIVAISLLLAMIRRGEASRVSALFFLVPPAAALAAWALLGEHMPPAAWGGMALAAIGVALATRRR</sequence>
<protein>
    <submittedName>
        <fullName evidence="8">Putative amino-acid metabolite efflux pump</fullName>
    </submittedName>
</protein>
<evidence type="ECO:0000313" key="9">
    <source>
        <dbReference type="Proteomes" id="UP000414233"/>
    </source>
</evidence>
<dbReference type="PANTHER" id="PTHR32322">
    <property type="entry name" value="INNER MEMBRANE TRANSPORTER"/>
    <property type="match status" value="1"/>
</dbReference>
<evidence type="ECO:0000256" key="2">
    <source>
        <dbReference type="ARBA" id="ARBA00007362"/>
    </source>
</evidence>
<keyword evidence="5 6" id="KW-0472">Membrane</keyword>
<keyword evidence="4 6" id="KW-1133">Transmembrane helix</keyword>
<evidence type="ECO:0000313" key="8">
    <source>
        <dbReference type="EMBL" id="VVD79706.1"/>
    </source>
</evidence>
<comment type="similarity">
    <text evidence="2">Belongs to the EamA transporter family.</text>
</comment>
<feature type="transmembrane region" description="Helical" evidence="6">
    <location>
        <begin position="97"/>
        <end position="118"/>
    </location>
</feature>
<evidence type="ECO:0000256" key="1">
    <source>
        <dbReference type="ARBA" id="ARBA00004141"/>
    </source>
</evidence>
<reference evidence="8 9" key="1">
    <citation type="submission" date="2019-08" db="EMBL/GenBank/DDBJ databases">
        <authorList>
            <person name="Peeters C."/>
        </authorList>
    </citation>
    <scope>NUCLEOTIDE SEQUENCE [LARGE SCALE GENOMIC DNA]</scope>
    <source>
        <strain evidence="8 9">LMG 30175</strain>
    </source>
</reference>
<feature type="transmembrane region" description="Helical" evidence="6">
    <location>
        <begin position="210"/>
        <end position="231"/>
    </location>
</feature>
<organism evidence="8 9">
    <name type="scientific">Pandoraea terrae</name>
    <dbReference type="NCBI Taxonomy" id="1537710"/>
    <lineage>
        <taxon>Bacteria</taxon>
        <taxon>Pseudomonadati</taxon>
        <taxon>Pseudomonadota</taxon>
        <taxon>Betaproteobacteria</taxon>
        <taxon>Burkholderiales</taxon>
        <taxon>Burkholderiaceae</taxon>
        <taxon>Pandoraea</taxon>
    </lineage>
</organism>
<feature type="transmembrane region" description="Helical" evidence="6">
    <location>
        <begin position="298"/>
        <end position="315"/>
    </location>
</feature>
<keyword evidence="3 6" id="KW-0812">Transmembrane</keyword>
<gene>
    <name evidence="8" type="primary">eamA_2</name>
    <name evidence="8" type="ORF">PTE30175_00995</name>
</gene>
<feature type="transmembrane region" description="Helical" evidence="6">
    <location>
        <begin position="124"/>
        <end position="146"/>
    </location>
</feature>
<feature type="transmembrane region" description="Helical" evidence="6">
    <location>
        <begin position="275"/>
        <end position="292"/>
    </location>
</feature>
<evidence type="ECO:0000256" key="3">
    <source>
        <dbReference type="ARBA" id="ARBA00022692"/>
    </source>
</evidence>
<dbReference type="InterPro" id="IPR000620">
    <property type="entry name" value="EamA_dom"/>
</dbReference>
<dbReference type="AlphaFoldDB" id="A0A5E4SUW6"/>
<dbReference type="PANTHER" id="PTHR32322:SF2">
    <property type="entry name" value="EAMA DOMAIN-CONTAINING PROTEIN"/>
    <property type="match status" value="1"/>
</dbReference>
<feature type="transmembrane region" description="Helical" evidence="6">
    <location>
        <begin position="67"/>
        <end position="85"/>
    </location>
</feature>
<comment type="subcellular location">
    <subcellularLocation>
        <location evidence="1">Membrane</location>
        <topology evidence="1">Multi-pass membrane protein</topology>
    </subcellularLocation>
</comment>
<evidence type="ECO:0000256" key="5">
    <source>
        <dbReference type="ARBA" id="ARBA00023136"/>
    </source>
</evidence>
<feature type="transmembrane region" description="Helical" evidence="6">
    <location>
        <begin position="153"/>
        <end position="171"/>
    </location>
</feature>
<keyword evidence="9" id="KW-1185">Reference proteome</keyword>
<name>A0A5E4SUW6_9BURK</name>
<feature type="transmembrane region" description="Helical" evidence="6">
    <location>
        <begin position="177"/>
        <end position="198"/>
    </location>
</feature>
<dbReference type="SUPFAM" id="SSF103481">
    <property type="entry name" value="Multidrug resistance efflux transporter EmrE"/>
    <property type="match status" value="2"/>
</dbReference>
<dbReference type="Proteomes" id="UP000414233">
    <property type="component" value="Unassembled WGS sequence"/>
</dbReference>
<accession>A0A5E4SUW6</accession>